<proteinExistence type="predicted"/>
<protein>
    <submittedName>
        <fullName evidence="1">Uncharacterized protein</fullName>
    </submittedName>
</protein>
<name>A0A0E9R4U8_ANGAN</name>
<evidence type="ECO:0000313" key="1">
    <source>
        <dbReference type="EMBL" id="JAH23353.1"/>
    </source>
</evidence>
<dbReference type="AlphaFoldDB" id="A0A0E9R4U8"/>
<organism evidence="1">
    <name type="scientific">Anguilla anguilla</name>
    <name type="common">European freshwater eel</name>
    <name type="synonym">Muraena anguilla</name>
    <dbReference type="NCBI Taxonomy" id="7936"/>
    <lineage>
        <taxon>Eukaryota</taxon>
        <taxon>Metazoa</taxon>
        <taxon>Chordata</taxon>
        <taxon>Craniata</taxon>
        <taxon>Vertebrata</taxon>
        <taxon>Euteleostomi</taxon>
        <taxon>Actinopterygii</taxon>
        <taxon>Neopterygii</taxon>
        <taxon>Teleostei</taxon>
        <taxon>Anguilliformes</taxon>
        <taxon>Anguillidae</taxon>
        <taxon>Anguilla</taxon>
    </lineage>
</organism>
<dbReference type="EMBL" id="GBXM01085224">
    <property type="protein sequence ID" value="JAH23353.1"/>
    <property type="molecule type" value="Transcribed_RNA"/>
</dbReference>
<accession>A0A0E9R4U8</accession>
<reference evidence="1" key="1">
    <citation type="submission" date="2014-11" db="EMBL/GenBank/DDBJ databases">
        <authorList>
            <person name="Amaro Gonzalez C."/>
        </authorList>
    </citation>
    <scope>NUCLEOTIDE SEQUENCE</scope>
</reference>
<reference evidence="1" key="2">
    <citation type="journal article" date="2015" name="Fish Shellfish Immunol.">
        <title>Early steps in the European eel (Anguilla anguilla)-Vibrio vulnificus interaction in the gills: Role of the RtxA13 toxin.</title>
        <authorList>
            <person name="Callol A."/>
            <person name="Pajuelo D."/>
            <person name="Ebbesson L."/>
            <person name="Teles M."/>
            <person name="MacKenzie S."/>
            <person name="Amaro C."/>
        </authorList>
    </citation>
    <scope>NUCLEOTIDE SEQUENCE</scope>
</reference>
<sequence>MPENARDVLLSRATGPKGHAGKIKNTLLAALREILLLWLF</sequence>